<evidence type="ECO:0000256" key="1">
    <source>
        <dbReference type="ARBA" id="ARBA00004141"/>
    </source>
</evidence>
<evidence type="ECO:0000256" key="7">
    <source>
        <dbReference type="PROSITE-ProRule" id="PRU00284"/>
    </source>
</evidence>
<dbReference type="PROSITE" id="PS50111">
    <property type="entry name" value="CHEMOTAXIS_TRANSDUC_2"/>
    <property type="match status" value="1"/>
</dbReference>
<dbReference type="InterPro" id="IPR003660">
    <property type="entry name" value="HAMP_dom"/>
</dbReference>
<dbReference type="AlphaFoldDB" id="A8H9U2"/>
<dbReference type="Gene3D" id="1.10.287.950">
    <property type="entry name" value="Methyl-accepting chemotaxis protein"/>
    <property type="match status" value="1"/>
</dbReference>
<dbReference type="InterPro" id="IPR004089">
    <property type="entry name" value="MCPsignal_dom"/>
</dbReference>
<dbReference type="SUPFAM" id="SSF158472">
    <property type="entry name" value="HAMP domain-like"/>
    <property type="match status" value="1"/>
</dbReference>
<evidence type="ECO:0000256" key="6">
    <source>
        <dbReference type="ARBA" id="ARBA00029447"/>
    </source>
</evidence>
<evidence type="ECO:0000259" key="10">
    <source>
        <dbReference type="PROSITE" id="PS50885"/>
    </source>
</evidence>
<keyword evidence="4 8" id="KW-0472">Membrane</keyword>
<dbReference type="GO" id="GO:0006935">
    <property type="term" value="P:chemotaxis"/>
    <property type="evidence" value="ECO:0007669"/>
    <property type="project" value="UniProtKB-ARBA"/>
</dbReference>
<evidence type="ECO:0000256" key="2">
    <source>
        <dbReference type="ARBA" id="ARBA00022692"/>
    </source>
</evidence>
<sequence length="646" mass="71847">MKISTLSLSASITLLLIAALLASVVLWSNDKRQLIEQQTLQLQQIQQSFLVEIRRELDSYLSSGDSNKLNSAKVKLEHMQTQIASLNDLKTTQLQQVVIAFTQALDSDYRAAGKLAGNPRQLLAHAESEMLDYNARLADYAIIGLDEHPALANEYLKLTRGLPPLIYNLSQISESYLVGKEDRLKSILKSQVTELNEWNARLNSLALIGVYEVLETDEFTLGEDEPETIEIGEDARAELLSLSKRYSKEIDNTHALMIDNQQSQQSLIQDISVIEQQLLALGIQQQEQNVILKQELMFAIYTMVSILIIFAASYLILLQRRVVNPLKQLSNAFHKLTESNSRERIPILRRCETGQIAAYFNQLLNRFESEDELQRQQMTQVSDSLTQLVNRIDHISASTEQTQQVVLTAQQQTEHIRSLAKEVCDTSEKVEHSALQTQLQMQQSQQEAQAVLDATDETRSAVDHCHQALTSLSISVADVSQIIDVIGNIAAQTNLLALNAAIEAARAGKQGRGFAVVAEEVRNLSQRTQISLQEIMDILKQLTQANGDLGSRVEGIKDATEVQRSRANSLWQVAQSVQTQASEMAITAQQGARHTQQQVRHLDDFANAMISLKNHAKAASEQSGVIAAEVQQSVENIGNSLGVKVV</sequence>
<evidence type="ECO:0000259" key="9">
    <source>
        <dbReference type="PROSITE" id="PS50111"/>
    </source>
</evidence>
<dbReference type="eggNOG" id="COG0840">
    <property type="taxonomic scope" value="Bacteria"/>
</dbReference>
<feature type="transmembrane region" description="Helical" evidence="8">
    <location>
        <begin position="296"/>
        <end position="317"/>
    </location>
</feature>
<feature type="domain" description="HAMP" evidence="10">
    <location>
        <begin position="320"/>
        <end position="372"/>
    </location>
</feature>
<dbReference type="KEGG" id="spl:Spea_4019"/>
<dbReference type="STRING" id="398579.Spea_4019"/>
<feature type="domain" description="Methyl-accepting transducer" evidence="9">
    <location>
        <begin position="377"/>
        <end position="613"/>
    </location>
</feature>
<organism evidence="11 12">
    <name type="scientific">Shewanella pealeana (strain ATCC 700345 / ANG-SQ1)</name>
    <dbReference type="NCBI Taxonomy" id="398579"/>
    <lineage>
        <taxon>Bacteria</taxon>
        <taxon>Pseudomonadati</taxon>
        <taxon>Pseudomonadota</taxon>
        <taxon>Gammaproteobacteria</taxon>
        <taxon>Alteromonadales</taxon>
        <taxon>Shewanellaceae</taxon>
        <taxon>Shewanella</taxon>
    </lineage>
</organism>
<dbReference type="GO" id="GO:0016020">
    <property type="term" value="C:membrane"/>
    <property type="evidence" value="ECO:0007669"/>
    <property type="project" value="UniProtKB-SubCell"/>
</dbReference>
<keyword evidence="2 8" id="KW-0812">Transmembrane</keyword>
<dbReference type="PANTHER" id="PTHR32089:SF119">
    <property type="entry name" value="METHYL-ACCEPTING CHEMOTAXIS PROTEIN CTPL"/>
    <property type="match status" value="1"/>
</dbReference>
<keyword evidence="5 7" id="KW-0807">Transducer</keyword>
<dbReference type="OrthoDB" id="7024925at2"/>
<dbReference type="Proteomes" id="UP000002608">
    <property type="component" value="Chromosome"/>
</dbReference>
<gene>
    <name evidence="11" type="ordered locus">Spea_4019</name>
</gene>
<comment type="similarity">
    <text evidence="6">Belongs to the methyl-accepting chemotaxis (MCP) protein family.</text>
</comment>
<dbReference type="SMART" id="SM00304">
    <property type="entry name" value="HAMP"/>
    <property type="match status" value="1"/>
</dbReference>
<evidence type="ECO:0000256" key="3">
    <source>
        <dbReference type="ARBA" id="ARBA00022989"/>
    </source>
</evidence>
<dbReference type="GO" id="GO:0007165">
    <property type="term" value="P:signal transduction"/>
    <property type="evidence" value="ECO:0007669"/>
    <property type="project" value="UniProtKB-KW"/>
</dbReference>
<dbReference type="EMBL" id="CP000851">
    <property type="protein sequence ID" value="ABV89329.1"/>
    <property type="molecule type" value="Genomic_DNA"/>
</dbReference>
<dbReference type="PANTHER" id="PTHR32089">
    <property type="entry name" value="METHYL-ACCEPTING CHEMOTAXIS PROTEIN MCPB"/>
    <property type="match status" value="1"/>
</dbReference>
<dbReference type="Pfam" id="PF00672">
    <property type="entry name" value="HAMP"/>
    <property type="match status" value="1"/>
</dbReference>
<dbReference type="PROSITE" id="PS50885">
    <property type="entry name" value="HAMP"/>
    <property type="match status" value="1"/>
</dbReference>
<evidence type="ECO:0000256" key="4">
    <source>
        <dbReference type="ARBA" id="ARBA00023136"/>
    </source>
</evidence>
<name>A8H9U2_SHEPA</name>
<keyword evidence="12" id="KW-1185">Reference proteome</keyword>
<dbReference type="Pfam" id="PF00015">
    <property type="entry name" value="MCPsignal"/>
    <property type="match status" value="1"/>
</dbReference>
<protein>
    <submittedName>
        <fullName evidence="11">Methyl-accepting chemotaxis sensory transducer</fullName>
    </submittedName>
</protein>
<evidence type="ECO:0000256" key="5">
    <source>
        <dbReference type="ARBA" id="ARBA00023224"/>
    </source>
</evidence>
<dbReference type="CDD" id="cd06225">
    <property type="entry name" value="HAMP"/>
    <property type="match status" value="1"/>
</dbReference>
<dbReference type="Gene3D" id="6.10.340.10">
    <property type="match status" value="1"/>
</dbReference>
<evidence type="ECO:0000313" key="12">
    <source>
        <dbReference type="Proteomes" id="UP000002608"/>
    </source>
</evidence>
<evidence type="ECO:0000313" key="11">
    <source>
        <dbReference type="EMBL" id="ABV89329.1"/>
    </source>
</evidence>
<keyword evidence="3 8" id="KW-1133">Transmembrane helix</keyword>
<proteinExistence type="inferred from homology"/>
<evidence type="ECO:0000256" key="8">
    <source>
        <dbReference type="SAM" id="Phobius"/>
    </source>
</evidence>
<dbReference type="HOGENOM" id="CLU_000445_107_27_6"/>
<dbReference type="SUPFAM" id="SSF58104">
    <property type="entry name" value="Methyl-accepting chemotaxis protein (MCP) signaling domain"/>
    <property type="match status" value="1"/>
</dbReference>
<comment type="subcellular location">
    <subcellularLocation>
        <location evidence="1">Membrane</location>
        <topology evidence="1">Multi-pass membrane protein</topology>
    </subcellularLocation>
</comment>
<reference evidence="11 12" key="1">
    <citation type="submission" date="2007-10" db="EMBL/GenBank/DDBJ databases">
        <title>Complete sequence of Shewanella pealeana ATCC 700345.</title>
        <authorList>
            <consortium name="US DOE Joint Genome Institute"/>
            <person name="Copeland A."/>
            <person name="Lucas S."/>
            <person name="Lapidus A."/>
            <person name="Barry K."/>
            <person name="Glavina del Rio T."/>
            <person name="Dalin E."/>
            <person name="Tice H."/>
            <person name="Pitluck S."/>
            <person name="Chertkov O."/>
            <person name="Brettin T."/>
            <person name="Bruce D."/>
            <person name="Detter J.C."/>
            <person name="Han C."/>
            <person name="Schmutz J."/>
            <person name="Larimer F."/>
            <person name="Land M."/>
            <person name="Hauser L."/>
            <person name="Kyrpides N."/>
            <person name="Kim E."/>
            <person name="Zhao J.-S.Z."/>
            <person name="Manno D."/>
            <person name="Hawari J."/>
            <person name="Richardson P."/>
        </authorList>
    </citation>
    <scope>NUCLEOTIDE SEQUENCE [LARGE SCALE GENOMIC DNA]</scope>
    <source>
        <strain evidence="12">ATCC 700345 / ANG-SQ1</strain>
    </source>
</reference>
<dbReference type="SMART" id="SM00283">
    <property type="entry name" value="MA"/>
    <property type="match status" value="1"/>
</dbReference>
<accession>A8H9U2</accession>
<dbReference type="RefSeq" id="WP_012157209.1">
    <property type="nucleotide sequence ID" value="NC_009901.1"/>
</dbReference>